<dbReference type="OrthoDB" id="318347at2759"/>
<comment type="caution">
    <text evidence="2">The sequence shown here is derived from an EMBL/GenBank/DDBJ whole genome shotgun (WGS) entry which is preliminary data.</text>
</comment>
<accession>A0A1R2BV74</accession>
<organism evidence="2 3">
    <name type="scientific">Stentor coeruleus</name>
    <dbReference type="NCBI Taxonomy" id="5963"/>
    <lineage>
        <taxon>Eukaryota</taxon>
        <taxon>Sar</taxon>
        <taxon>Alveolata</taxon>
        <taxon>Ciliophora</taxon>
        <taxon>Postciliodesmatophora</taxon>
        <taxon>Heterotrichea</taxon>
        <taxon>Heterotrichida</taxon>
        <taxon>Stentoridae</taxon>
        <taxon>Stentor</taxon>
    </lineage>
</organism>
<feature type="transmembrane region" description="Helical" evidence="1">
    <location>
        <begin position="36"/>
        <end position="58"/>
    </location>
</feature>
<evidence type="ECO:0000313" key="2">
    <source>
        <dbReference type="EMBL" id="OMJ80591.1"/>
    </source>
</evidence>
<keyword evidence="3" id="KW-1185">Reference proteome</keyword>
<evidence type="ECO:0000256" key="1">
    <source>
        <dbReference type="SAM" id="Phobius"/>
    </source>
</evidence>
<keyword evidence="1" id="KW-0472">Membrane</keyword>
<keyword evidence="1" id="KW-0812">Transmembrane</keyword>
<dbReference type="Proteomes" id="UP000187209">
    <property type="component" value="Unassembled WGS sequence"/>
</dbReference>
<protein>
    <submittedName>
        <fullName evidence="2">Uncharacterized protein</fullName>
    </submittedName>
</protein>
<proteinExistence type="predicted"/>
<reference evidence="2 3" key="1">
    <citation type="submission" date="2016-11" db="EMBL/GenBank/DDBJ databases">
        <title>The macronuclear genome of Stentor coeruleus: a giant cell with tiny introns.</title>
        <authorList>
            <person name="Slabodnick M."/>
            <person name="Ruby J.G."/>
            <person name="Reiff S.B."/>
            <person name="Swart E.C."/>
            <person name="Gosai S."/>
            <person name="Prabakaran S."/>
            <person name="Witkowska E."/>
            <person name="Larue G.E."/>
            <person name="Fisher S."/>
            <person name="Freeman R.M."/>
            <person name="Gunawardena J."/>
            <person name="Chu W."/>
            <person name="Stover N.A."/>
            <person name="Gregory B.D."/>
            <person name="Nowacki M."/>
            <person name="Derisi J."/>
            <person name="Roy S.W."/>
            <person name="Marshall W.F."/>
            <person name="Sood P."/>
        </authorList>
    </citation>
    <scope>NUCLEOTIDE SEQUENCE [LARGE SCALE GENOMIC DNA]</scope>
    <source>
        <strain evidence="2">WM001</strain>
    </source>
</reference>
<sequence>MVYSFISSIYFGTLGVHGLIYIAWACGGVKAQKTYILLFWLGLLHMLSSMIIATGFGWDSENILYNLSFCRLFLEVLVTPLIFAVLNDMVTFMSVKHNLTNSLKYPSFSSFAQAIIVTGFALLVYFQLNIAAEQNKLVLIRMGSIALYVNSQPLLVLYFWEVFWLCAALFYSTMLRVWLSCFWLHISLIGYLVIIVFSSIFSFEFSIYSVAYFKTSVIYCLLILQQKIARRDINDRGYEVHQNQFNLIYRRVLHISS</sequence>
<dbReference type="AlphaFoldDB" id="A0A1R2BV74"/>
<keyword evidence="1" id="KW-1133">Transmembrane helix</keyword>
<gene>
    <name evidence="2" type="ORF">SteCoe_19133</name>
</gene>
<feature type="transmembrane region" description="Helical" evidence="1">
    <location>
        <begin position="6"/>
        <end position="24"/>
    </location>
</feature>
<feature type="transmembrane region" description="Helical" evidence="1">
    <location>
        <begin position="177"/>
        <end position="201"/>
    </location>
</feature>
<name>A0A1R2BV74_9CILI</name>
<feature type="transmembrane region" description="Helical" evidence="1">
    <location>
        <begin position="64"/>
        <end position="86"/>
    </location>
</feature>
<feature type="transmembrane region" description="Helical" evidence="1">
    <location>
        <begin position="207"/>
        <end position="224"/>
    </location>
</feature>
<evidence type="ECO:0000313" key="3">
    <source>
        <dbReference type="Proteomes" id="UP000187209"/>
    </source>
</evidence>
<feature type="transmembrane region" description="Helical" evidence="1">
    <location>
        <begin position="148"/>
        <end position="170"/>
    </location>
</feature>
<feature type="transmembrane region" description="Helical" evidence="1">
    <location>
        <begin position="107"/>
        <end position="128"/>
    </location>
</feature>
<dbReference type="EMBL" id="MPUH01000417">
    <property type="protein sequence ID" value="OMJ80591.1"/>
    <property type="molecule type" value="Genomic_DNA"/>
</dbReference>